<gene>
    <name evidence="2" type="ORF">CRM22_002050</name>
</gene>
<dbReference type="STRING" id="147828.A0A4S2M7V5"/>
<evidence type="ECO:0000313" key="3">
    <source>
        <dbReference type="Proteomes" id="UP000308267"/>
    </source>
</evidence>
<comment type="caution">
    <text evidence="2">The sequence shown here is derived from an EMBL/GenBank/DDBJ whole genome shotgun (WGS) entry which is preliminary data.</text>
</comment>
<dbReference type="EMBL" id="SJOL01003625">
    <property type="protein sequence ID" value="TGZ72502.1"/>
    <property type="molecule type" value="Genomic_DNA"/>
</dbReference>
<name>A0A4S2M7V5_OPIFE</name>
<feature type="coiled-coil region" evidence="1">
    <location>
        <begin position="6"/>
        <end position="40"/>
    </location>
</feature>
<keyword evidence="1" id="KW-0175">Coiled coil</keyword>
<protein>
    <submittedName>
        <fullName evidence="2">Uncharacterized protein</fullName>
    </submittedName>
</protein>
<evidence type="ECO:0000256" key="1">
    <source>
        <dbReference type="SAM" id="Coils"/>
    </source>
</evidence>
<organism evidence="2 3">
    <name type="scientific">Opisthorchis felineus</name>
    <dbReference type="NCBI Taxonomy" id="147828"/>
    <lineage>
        <taxon>Eukaryota</taxon>
        <taxon>Metazoa</taxon>
        <taxon>Spiralia</taxon>
        <taxon>Lophotrochozoa</taxon>
        <taxon>Platyhelminthes</taxon>
        <taxon>Trematoda</taxon>
        <taxon>Digenea</taxon>
        <taxon>Opisthorchiida</taxon>
        <taxon>Opisthorchiata</taxon>
        <taxon>Opisthorchiidae</taxon>
        <taxon>Opisthorchis</taxon>
    </lineage>
</organism>
<keyword evidence="3" id="KW-1185">Reference proteome</keyword>
<proteinExistence type="predicted"/>
<evidence type="ECO:0000313" key="2">
    <source>
        <dbReference type="EMBL" id="TGZ72502.1"/>
    </source>
</evidence>
<accession>A0A4S2M7V5</accession>
<dbReference type="OrthoDB" id="10259720at2759"/>
<dbReference type="AlphaFoldDB" id="A0A4S2M7V5"/>
<sequence>AKLECKSNLEAELELYKQHNQKLTAELDGKSRDIDTQNARYNRSLKKMQKLQSTIKKKQILDAEQHEAVLGDIKVSLLTVRYC</sequence>
<dbReference type="Proteomes" id="UP000308267">
    <property type="component" value="Unassembled WGS sequence"/>
</dbReference>
<reference evidence="2 3" key="1">
    <citation type="journal article" date="2019" name="BMC Genomics">
        <title>New insights from Opisthorchis felineus genome: update on genomics of the epidemiologically important liver flukes.</title>
        <authorList>
            <person name="Ershov N.I."/>
            <person name="Mordvinov V.A."/>
            <person name="Prokhortchouk E.B."/>
            <person name="Pakharukova M.Y."/>
            <person name="Gunbin K.V."/>
            <person name="Ustyantsev K."/>
            <person name="Genaev M.A."/>
            <person name="Blinov A.G."/>
            <person name="Mazur A."/>
            <person name="Boulygina E."/>
            <person name="Tsygankova S."/>
            <person name="Khrameeva E."/>
            <person name="Chekanov N."/>
            <person name="Fan G."/>
            <person name="Xiao A."/>
            <person name="Zhang H."/>
            <person name="Xu X."/>
            <person name="Yang H."/>
            <person name="Solovyev V."/>
            <person name="Lee S.M."/>
            <person name="Liu X."/>
            <person name="Afonnikov D.A."/>
            <person name="Skryabin K.G."/>
        </authorList>
    </citation>
    <scope>NUCLEOTIDE SEQUENCE [LARGE SCALE GENOMIC DNA]</scope>
    <source>
        <strain evidence="2">AK-0245</strain>
        <tissue evidence="2">Whole organism</tissue>
    </source>
</reference>
<feature type="non-terminal residue" evidence="2">
    <location>
        <position position="1"/>
    </location>
</feature>